<dbReference type="RefSeq" id="WP_214436311.1">
    <property type="nucleotide sequence ID" value="NZ_CAWPUQ010000225.1"/>
</dbReference>
<keyword evidence="2" id="KW-1185">Reference proteome</keyword>
<name>A0A8J7LNV1_9NOST</name>
<evidence type="ECO:0000313" key="2">
    <source>
        <dbReference type="Proteomes" id="UP000662314"/>
    </source>
</evidence>
<evidence type="ECO:0000313" key="1">
    <source>
        <dbReference type="EMBL" id="MBH8577629.1"/>
    </source>
</evidence>
<accession>A0A8J7LNV1</accession>
<proteinExistence type="predicted"/>
<dbReference type="EMBL" id="JAECZA010000289">
    <property type="protein sequence ID" value="MBH8577629.1"/>
    <property type="molecule type" value="Genomic_DNA"/>
</dbReference>
<protein>
    <recommendedName>
        <fullName evidence="3">Toxin-antitoxin system protein</fullName>
    </recommendedName>
</protein>
<dbReference type="Proteomes" id="UP000662314">
    <property type="component" value="Unassembled WGS sequence"/>
</dbReference>
<evidence type="ECO:0008006" key="3">
    <source>
        <dbReference type="Google" id="ProtNLM"/>
    </source>
</evidence>
<organism evidence="1 2">
    <name type="scientific">Dendronalium phyllosphericum CENA369</name>
    <dbReference type="NCBI Taxonomy" id="1725256"/>
    <lineage>
        <taxon>Bacteria</taxon>
        <taxon>Bacillati</taxon>
        <taxon>Cyanobacteriota</taxon>
        <taxon>Cyanophyceae</taxon>
        <taxon>Nostocales</taxon>
        <taxon>Nostocaceae</taxon>
        <taxon>Dendronalium</taxon>
        <taxon>Dendronalium phyllosphericum</taxon>
    </lineage>
</organism>
<reference evidence="1 2" key="1">
    <citation type="journal article" date="2021" name="Int. J. Syst. Evol. Microbiol.">
        <title>Amazonocrinis nigriterrae gen. nov., sp. nov., Atlanticothrix silvestris gen. nov., sp. nov. and Dendronalium phyllosphericum gen. nov., sp. nov., nostocacean cyanobacteria from Brazilian environments.</title>
        <authorList>
            <person name="Alvarenga D.O."/>
            <person name="Andreote A.P.D."/>
            <person name="Branco L.H.Z."/>
            <person name="Delbaje E."/>
            <person name="Cruz R.B."/>
            <person name="Varani A.M."/>
            <person name="Fiore M.F."/>
        </authorList>
    </citation>
    <scope>NUCLEOTIDE SEQUENCE [LARGE SCALE GENOMIC DNA]</scope>
    <source>
        <strain evidence="1 2">CENA369</strain>
    </source>
</reference>
<sequence>MTELKVNISETAHETLLKIAETSGETIQTVLDKAIENYRRYIFLLQANEAFAALRQNEPLWQEELAERQAWERTIADGVED</sequence>
<gene>
    <name evidence="1" type="ORF">I8752_32630</name>
</gene>
<dbReference type="AlphaFoldDB" id="A0A8J7LNV1"/>
<comment type="caution">
    <text evidence="1">The sequence shown here is derived from an EMBL/GenBank/DDBJ whole genome shotgun (WGS) entry which is preliminary data.</text>
</comment>